<evidence type="ECO:0000313" key="1">
    <source>
        <dbReference type="EMBL" id="KAJ9607827.1"/>
    </source>
</evidence>
<sequence>MAETSSSSRLWSSRPLPALPPVLPLQQHLLTISASAIKVGDESDVRKITDVFYTASYNWLAGDKPTVLVPALNQDKGTYFRDKNASKHAAYPTEPAVRAIYTMKPEYNGQQVDIFACSNTMGPLLAFALEQNKTYRSVAEKVGNTLFLIRKEKSSCETIPNVCCYGHTVPEAYTNWDPACVGSQSHQRLVSNTFGDLSLVVKPETDEYLPHCWKMIIRPNGLETTTSLEMTWKLLPFPNDNASSTTNPTTLRVIRA</sequence>
<gene>
    <name evidence="1" type="ORF">H2200_007906</name>
</gene>
<accession>A0AA39CGX2</accession>
<dbReference type="Proteomes" id="UP001172673">
    <property type="component" value="Unassembled WGS sequence"/>
</dbReference>
<comment type="caution">
    <text evidence="1">The sequence shown here is derived from an EMBL/GenBank/DDBJ whole genome shotgun (WGS) entry which is preliminary data.</text>
</comment>
<organism evidence="1 2">
    <name type="scientific">Cladophialophora chaetospira</name>
    <dbReference type="NCBI Taxonomy" id="386627"/>
    <lineage>
        <taxon>Eukaryota</taxon>
        <taxon>Fungi</taxon>
        <taxon>Dikarya</taxon>
        <taxon>Ascomycota</taxon>
        <taxon>Pezizomycotina</taxon>
        <taxon>Eurotiomycetes</taxon>
        <taxon>Chaetothyriomycetidae</taxon>
        <taxon>Chaetothyriales</taxon>
        <taxon>Herpotrichiellaceae</taxon>
        <taxon>Cladophialophora</taxon>
    </lineage>
</organism>
<reference evidence="1" key="1">
    <citation type="submission" date="2022-10" db="EMBL/GenBank/DDBJ databases">
        <title>Culturing micro-colonial fungi from biological soil crusts in the Mojave desert and describing Neophaeococcomyces mojavensis, and introducing the new genera and species Taxawa tesnikishii.</title>
        <authorList>
            <person name="Kurbessoian T."/>
            <person name="Stajich J.E."/>
        </authorList>
    </citation>
    <scope>NUCLEOTIDE SEQUENCE</scope>
    <source>
        <strain evidence="1">TK_41</strain>
    </source>
</reference>
<keyword evidence="2" id="KW-1185">Reference proteome</keyword>
<dbReference type="PANTHER" id="PTHR35179">
    <property type="entry name" value="PROTEIN CBG02620"/>
    <property type="match status" value="1"/>
</dbReference>
<dbReference type="PANTHER" id="PTHR35179:SF2">
    <property type="entry name" value="START DOMAIN-CONTAINING PROTEIN"/>
    <property type="match status" value="1"/>
</dbReference>
<protein>
    <submittedName>
        <fullName evidence="1">Uncharacterized protein</fullName>
    </submittedName>
</protein>
<dbReference type="EMBL" id="JAPDRK010000011">
    <property type="protein sequence ID" value="KAJ9607827.1"/>
    <property type="molecule type" value="Genomic_DNA"/>
</dbReference>
<name>A0AA39CGX2_9EURO</name>
<proteinExistence type="predicted"/>
<dbReference type="AlphaFoldDB" id="A0AA39CGX2"/>
<evidence type="ECO:0000313" key="2">
    <source>
        <dbReference type="Proteomes" id="UP001172673"/>
    </source>
</evidence>